<evidence type="ECO:0000256" key="13">
    <source>
        <dbReference type="ARBA" id="ARBA00047899"/>
    </source>
</evidence>
<organism evidence="19 20">
    <name type="scientific">Ceratodon purpureus</name>
    <name type="common">Fire moss</name>
    <name type="synonym">Dicranum purpureum</name>
    <dbReference type="NCBI Taxonomy" id="3225"/>
    <lineage>
        <taxon>Eukaryota</taxon>
        <taxon>Viridiplantae</taxon>
        <taxon>Streptophyta</taxon>
        <taxon>Embryophyta</taxon>
        <taxon>Bryophyta</taxon>
        <taxon>Bryophytina</taxon>
        <taxon>Bryopsida</taxon>
        <taxon>Dicranidae</taxon>
        <taxon>Pseudoditrichales</taxon>
        <taxon>Ditrichaceae</taxon>
        <taxon>Ceratodon</taxon>
    </lineage>
</organism>
<comment type="caution">
    <text evidence="19">The sequence shown here is derived from an EMBL/GenBank/DDBJ whole genome shotgun (WGS) entry which is preliminary data.</text>
</comment>
<keyword evidence="20" id="KW-1185">Reference proteome</keyword>
<evidence type="ECO:0000256" key="7">
    <source>
        <dbReference type="ARBA" id="ARBA00022734"/>
    </source>
</evidence>
<keyword evidence="6 17" id="KW-0732">Signal</keyword>
<reference evidence="19" key="1">
    <citation type="submission" date="2020-06" db="EMBL/GenBank/DDBJ databases">
        <title>WGS assembly of Ceratodon purpureus strain R40.</title>
        <authorList>
            <person name="Carey S.B."/>
            <person name="Jenkins J."/>
            <person name="Shu S."/>
            <person name="Lovell J.T."/>
            <person name="Sreedasyam A."/>
            <person name="Maumus F."/>
            <person name="Tiley G.P."/>
            <person name="Fernandez-Pozo N."/>
            <person name="Barry K."/>
            <person name="Chen C."/>
            <person name="Wang M."/>
            <person name="Lipzen A."/>
            <person name="Daum C."/>
            <person name="Saski C.A."/>
            <person name="Payton A.C."/>
            <person name="Mcbreen J.C."/>
            <person name="Conrad R.E."/>
            <person name="Kollar L.M."/>
            <person name="Olsson S."/>
            <person name="Huttunen S."/>
            <person name="Landis J.B."/>
            <person name="Wickett N.J."/>
            <person name="Johnson M.G."/>
            <person name="Rensing S.A."/>
            <person name="Grimwood J."/>
            <person name="Schmutz J."/>
            <person name="Mcdaniel S.F."/>
        </authorList>
    </citation>
    <scope>NUCLEOTIDE SEQUENCE</scope>
    <source>
        <strain evidence="19">R40</strain>
    </source>
</reference>
<evidence type="ECO:0000256" key="9">
    <source>
        <dbReference type="ARBA" id="ARBA00022777"/>
    </source>
</evidence>
<feature type="signal peptide" evidence="17">
    <location>
        <begin position="1"/>
        <end position="25"/>
    </location>
</feature>
<keyword evidence="8" id="KW-0547">Nucleotide-binding</keyword>
<dbReference type="GO" id="GO:0005524">
    <property type="term" value="F:ATP binding"/>
    <property type="evidence" value="ECO:0007669"/>
    <property type="project" value="UniProtKB-KW"/>
</dbReference>
<evidence type="ECO:0000256" key="17">
    <source>
        <dbReference type="SAM" id="SignalP"/>
    </source>
</evidence>
<dbReference type="PROSITE" id="PS50011">
    <property type="entry name" value="PROTEIN_KINASE_DOM"/>
    <property type="match status" value="1"/>
</dbReference>
<evidence type="ECO:0000256" key="5">
    <source>
        <dbReference type="ARBA" id="ARBA00022692"/>
    </source>
</evidence>
<dbReference type="OrthoDB" id="4062651at2759"/>
<dbReference type="InterPro" id="IPR013320">
    <property type="entry name" value="ConA-like_dom_sf"/>
</dbReference>
<keyword evidence="11 16" id="KW-1133">Transmembrane helix</keyword>
<evidence type="ECO:0000313" key="19">
    <source>
        <dbReference type="EMBL" id="KAG0582654.1"/>
    </source>
</evidence>
<dbReference type="GO" id="GO:0004674">
    <property type="term" value="F:protein serine/threonine kinase activity"/>
    <property type="evidence" value="ECO:0007669"/>
    <property type="project" value="UniProtKB-KW"/>
</dbReference>
<evidence type="ECO:0000256" key="12">
    <source>
        <dbReference type="ARBA" id="ARBA00023136"/>
    </source>
</evidence>
<evidence type="ECO:0000256" key="4">
    <source>
        <dbReference type="ARBA" id="ARBA00022527"/>
    </source>
</evidence>
<evidence type="ECO:0000256" key="1">
    <source>
        <dbReference type="ARBA" id="ARBA00004479"/>
    </source>
</evidence>
<dbReference type="PROSITE" id="PS00108">
    <property type="entry name" value="PROTEIN_KINASE_ST"/>
    <property type="match status" value="1"/>
</dbReference>
<gene>
    <name evidence="19" type="ORF">KC19_3G075500</name>
</gene>
<evidence type="ECO:0000256" key="2">
    <source>
        <dbReference type="ARBA" id="ARBA00008536"/>
    </source>
</evidence>
<dbReference type="Pfam" id="PF00069">
    <property type="entry name" value="Pkinase"/>
    <property type="match status" value="1"/>
</dbReference>
<dbReference type="Gene3D" id="3.30.200.20">
    <property type="entry name" value="Phosphorylase Kinase, domain 1"/>
    <property type="match status" value="1"/>
</dbReference>
<evidence type="ECO:0000256" key="15">
    <source>
        <dbReference type="SAM" id="MobiDB-lite"/>
    </source>
</evidence>
<keyword evidence="12 16" id="KW-0472">Membrane</keyword>
<sequence>MSPWMWTQGVTVVVLVLLLIHHGHAGVAAQNMDFSFSRFALDDGRVLKLGDASFTESVDSYDMNHRAFNYGLDASQPCARILYKDSVWMRTNDSGRIASFNTSFTFAFLSARNSSLCRAGMAFTFAWDHSNLSVTEMTNRSGGGMCTFDYADKSAANRVFAVKFDSSLDELPEYPDPSDSNVGVIISSRGITRVSQYNLCGSNATSCNFFCRDKGSNFTAWIDYDSARQSVEVRLRNSSLAKPADPLIRVFNVSLDESVLESEFMYAGFSSSAVGQSGELSDVHRIGAWNFSSSGMSYPSTRTPVGRIIGGVCAAVLGTVLTGVLLFVALKRRERRSVEKLEQSALGLTENCPRAFTYRELSRITKDFNDSELLSAGAYGDVYRGTLPSGAIVAVKLMKHDEEEEGEESFLAEVTSLRQIRHRNLLQLRGWCHSRDGLLLVYDYMCNGSLDKWLFHDPKRHNVEVLSWNVRCAILAGVASGLKYLHEEWVQCVLHRDIKSSNVLLDKDFNPYLGDFGLARIIDHQKSEKTTLLAGTLGYMAPEMQLTGRASKETDVYAFGILLLEVVCGRRPLEVQGFKQEEYVLLDVVWRAHEAGNLLKVVDSRLSKSGMRKHLEPGAFEEDMMIGRVLHVGLLCCLPNPSERPSMRVVNKWFQSREVGVIGLPPLPVTRPHDAQFPVFHSSELGTETSNSSHFTHRSSRTTTSS</sequence>
<dbReference type="InterPro" id="IPR050528">
    <property type="entry name" value="L-type_Lectin-RKs"/>
</dbReference>
<feature type="transmembrane region" description="Helical" evidence="16">
    <location>
        <begin position="308"/>
        <end position="330"/>
    </location>
</feature>
<evidence type="ECO:0000256" key="14">
    <source>
        <dbReference type="ARBA" id="ARBA00048679"/>
    </source>
</evidence>
<comment type="catalytic activity">
    <reaction evidence="13">
        <text>L-threonyl-[protein] + ATP = O-phospho-L-threonyl-[protein] + ADP + H(+)</text>
        <dbReference type="Rhea" id="RHEA:46608"/>
        <dbReference type="Rhea" id="RHEA-COMP:11060"/>
        <dbReference type="Rhea" id="RHEA-COMP:11605"/>
        <dbReference type="ChEBI" id="CHEBI:15378"/>
        <dbReference type="ChEBI" id="CHEBI:30013"/>
        <dbReference type="ChEBI" id="CHEBI:30616"/>
        <dbReference type="ChEBI" id="CHEBI:61977"/>
        <dbReference type="ChEBI" id="CHEBI:456216"/>
        <dbReference type="EC" id="2.7.11.1"/>
    </reaction>
</comment>
<keyword evidence="4" id="KW-0723">Serine/threonine-protein kinase</keyword>
<protein>
    <recommendedName>
        <fullName evidence="18">Protein kinase domain-containing protein</fullName>
    </recommendedName>
</protein>
<dbReference type="EMBL" id="CM026423">
    <property type="protein sequence ID" value="KAG0582654.1"/>
    <property type="molecule type" value="Genomic_DNA"/>
</dbReference>
<accession>A0A8T0IFV6</accession>
<comment type="subcellular location">
    <subcellularLocation>
        <location evidence="1">Membrane</location>
        <topology evidence="1">Single-pass type I membrane protein</topology>
    </subcellularLocation>
</comment>
<dbReference type="GO" id="GO:0030246">
    <property type="term" value="F:carbohydrate binding"/>
    <property type="evidence" value="ECO:0007669"/>
    <property type="project" value="UniProtKB-KW"/>
</dbReference>
<evidence type="ECO:0000256" key="6">
    <source>
        <dbReference type="ARBA" id="ARBA00022729"/>
    </source>
</evidence>
<dbReference type="InterPro" id="IPR011009">
    <property type="entry name" value="Kinase-like_dom_sf"/>
</dbReference>
<keyword evidence="10" id="KW-0067">ATP-binding</keyword>
<feature type="domain" description="Protein kinase" evidence="18">
    <location>
        <begin position="368"/>
        <end position="654"/>
    </location>
</feature>
<evidence type="ECO:0000313" key="20">
    <source>
        <dbReference type="Proteomes" id="UP000822688"/>
    </source>
</evidence>
<feature type="region of interest" description="Disordered" evidence="15">
    <location>
        <begin position="683"/>
        <end position="706"/>
    </location>
</feature>
<dbReference type="Gene3D" id="1.10.510.10">
    <property type="entry name" value="Transferase(Phosphotransferase) domain 1"/>
    <property type="match status" value="1"/>
</dbReference>
<dbReference type="InterPro" id="IPR008271">
    <property type="entry name" value="Ser/Thr_kinase_AS"/>
</dbReference>
<evidence type="ECO:0000256" key="10">
    <source>
        <dbReference type="ARBA" id="ARBA00022840"/>
    </source>
</evidence>
<comment type="similarity">
    <text evidence="2">In the N-terminal section; belongs to the leguminous lectin family.</text>
</comment>
<dbReference type="InterPro" id="IPR000719">
    <property type="entry name" value="Prot_kinase_dom"/>
</dbReference>
<dbReference type="SMART" id="SM00220">
    <property type="entry name" value="S_TKc"/>
    <property type="match status" value="1"/>
</dbReference>
<evidence type="ECO:0000259" key="18">
    <source>
        <dbReference type="PROSITE" id="PS50011"/>
    </source>
</evidence>
<evidence type="ECO:0000256" key="16">
    <source>
        <dbReference type="SAM" id="Phobius"/>
    </source>
</evidence>
<evidence type="ECO:0000256" key="8">
    <source>
        <dbReference type="ARBA" id="ARBA00022741"/>
    </source>
</evidence>
<dbReference type="InterPro" id="IPR001220">
    <property type="entry name" value="Legume_lectin_dom"/>
</dbReference>
<comment type="similarity">
    <text evidence="3">In the C-terminal section; belongs to the protein kinase superfamily. Ser/Thr protein kinase family.</text>
</comment>
<dbReference type="PANTHER" id="PTHR27007">
    <property type="match status" value="1"/>
</dbReference>
<comment type="catalytic activity">
    <reaction evidence="14">
        <text>L-seryl-[protein] + ATP = O-phospho-L-seryl-[protein] + ADP + H(+)</text>
        <dbReference type="Rhea" id="RHEA:17989"/>
        <dbReference type="Rhea" id="RHEA-COMP:9863"/>
        <dbReference type="Rhea" id="RHEA-COMP:11604"/>
        <dbReference type="ChEBI" id="CHEBI:15378"/>
        <dbReference type="ChEBI" id="CHEBI:29999"/>
        <dbReference type="ChEBI" id="CHEBI:30616"/>
        <dbReference type="ChEBI" id="CHEBI:83421"/>
        <dbReference type="ChEBI" id="CHEBI:456216"/>
        <dbReference type="EC" id="2.7.11.1"/>
    </reaction>
</comment>
<dbReference type="Pfam" id="PF00139">
    <property type="entry name" value="Lectin_legB"/>
    <property type="match status" value="1"/>
</dbReference>
<dbReference type="SUPFAM" id="SSF49899">
    <property type="entry name" value="Concanavalin A-like lectins/glucanases"/>
    <property type="match status" value="1"/>
</dbReference>
<dbReference type="SUPFAM" id="SSF56112">
    <property type="entry name" value="Protein kinase-like (PK-like)"/>
    <property type="match status" value="1"/>
</dbReference>
<dbReference type="GO" id="GO:0016020">
    <property type="term" value="C:membrane"/>
    <property type="evidence" value="ECO:0007669"/>
    <property type="project" value="UniProtKB-SubCell"/>
</dbReference>
<keyword evidence="7" id="KW-0430">Lectin</keyword>
<feature type="chain" id="PRO_5035828744" description="Protein kinase domain-containing protein" evidence="17">
    <location>
        <begin position="26"/>
        <end position="706"/>
    </location>
</feature>
<keyword evidence="5 16" id="KW-0812">Transmembrane</keyword>
<dbReference type="FunFam" id="1.10.510.10:FF:000108">
    <property type="entry name" value="L-type lectin-domain containing receptor kinase S.4"/>
    <property type="match status" value="1"/>
</dbReference>
<evidence type="ECO:0000256" key="11">
    <source>
        <dbReference type="ARBA" id="ARBA00022989"/>
    </source>
</evidence>
<name>A0A8T0IFV6_CERPU</name>
<dbReference type="Gene3D" id="2.60.120.200">
    <property type="match status" value="1"/>
</dbReference>
<keyword evidence="9" id="KW-0808">Transferase</keyword>
<keyword evidence="9" id="KW-0418">Kinase</keyword>
<dbReference type="AlphaFoldDB" id="A0A8T0IFV6"/>
<proteinExistence type="inferred from homology"/>
<evidence type="ECO:0000256" key="3">
    <source>
        <dbReference type="ARBA" id="ARBA00010217"/>
    </source>
</evidence>
<dbReference type="Proteomes" id="UP000822688">
    <property type="component" value="Chromosome 3"/>
</dbReference>